<feature type="region of interest" description="Disordered" evidence="1">
    <location>
        <begin position="404"/>
        <end position="436"/>
    </location>
</feature>
<reference evidence="2" key="1">
    <citation type="journal article" date="2020" name="bioRxiv">
        <title>Comparative genomics of Chlamydomonas.</title>
        <authorList>
            <person name="Craig R.J."/>
            <person name="Hasan A.R."/>
            <person name="Ness R.W."/>
            <person name="Keightley P.D."/>
        </authorList>
    </citation>
    <scope>NUCLEOTIDE SEQUENCE</scope>
    <source>
        <strain evidence="2">CCAP 11/70</strain>
    </source>
</reference>
<dbReference type="EMBL" id="JAEHOE010000090">
    <property type="protein sequence ID" value="KAG2487881.1"/>
    <property type="molecule type" value="Genomic_DNA"/>
</dbReference>
<dbReference type="Proteomes" id="UP000612055">
    <property type="component" value="Unassembled WGS sequence"/>
</dbReference>
<name>A0A835XTD5_9CHLO</name>
<dbReference type="AlphaFoldDB" id="A0A835XTD5"/>
<feature type="compositionally biased region" description="Low complexity" evidence="1">
    <location>
        <begin position="418"/>
        <end position="436"/>
    </location>
</feature>
<keyword evidence="3" id="KW-1185">Reference proteome</keyword>
<gene>
    <name evidence="2" type="ORF">HYH03_013463</name>
</gene>
<organism evidence="2 3">
    <name type="scientific">Edaphochlamys debaryana</name>
    <dbReference type="NCBI Taxonomy" id="47281"/>
    <lineage>
        <taxon>Eukaryota</taxon>
        <taxon>Viridiplantae</taxon>
        <taxon>Chlorophyta</taxon>
        <taxon>core chlorophytes</taxon>
        <taxon>Chlorophyceae</taxon>
        <taxon>CS clade</taxon>
        <taxon>Chlamydomonadales</taxon>
        <taxon>Chlamydomonadales incertae sedis</taxon>
        <taxon>Edaphochlamys</taxon>
    </lineage>
</organism>
<proteinExistence type="predicted"/>
<evidence type="ECO:0000313" key="3">
    <source>
        <dbReference type="Proteomes" id="UP000612055"/>
    </source>
</evidence>
<evidence type="ECO:0000313" key="2">
    <source>
        <dbReference type="EMBL" id="KAG2487881.1"/>
    </source>
</evidence>
<evidence type="ECO:0000256" key="1">
    <source>
        <dbReference type="SAM" id="MobiDB-lite"/>
    </source>
</evidence>
<accession>A0A835XTD5</accession>
<comment type="caution">
    <text evidence="2">The sequence shown here is derived from an EMBL/GenBank/DDBJ whole genome shotgun (WGS) entry which is preliminary data.</text>
</comment>
<protein>
    <submittedName>
        <fullName evidence="2">Uncharacterized protein</fullName>
    </submittedName>
</protein>
<sequence length="436" mass="47703">MGGFGLSQPPTIPQQLITLNDLQGLDAFAAFEEDPIVRPPPPPACALLGTTLWASKIDQLYALHGIQTPRTTWPSSWPPANGPTQYTPTSILNNQATVSALIADNTWSIVDLLQDFVDNHLPGLELYLDPRQKESREFVVQFLLWSFLCPTEAVIYYDLFCCMGLHHRGITLLHELAVWAFLFGMNVVDFRGQKYRVHKYVRRGFSTLDLFGVVSRFGKRRMPHAYDTVIYQHRASPPPAGKKKKSLLKPRIDGAGLNSLLLLMTLAAYTLHLTSLLPSTAFNWPDAGEAEYVAQQAGPDPTFNAVCFDGGDFVESSYQRPDIYTTVIDAVRDEAYNIITCQIETGTLADLSPTDVLHQVITSAADNKFLLPEGRAGGAEAFTAAQLNTVLLNLAHAMLEDTPDVWHAPSMPPPRGSTPPSSDGAGPSSAGPSGSR</sequence>